<dbReference type="EMBL" id="CAJVQB010078095">
    <property type="protein sequence ID" value="CAG8845068.1"/>
    <property type="molecule type" value="Genomic_DNA"/>
</dbReference>
<feature type="region of interest" description="Disordered" evidence="1">
    <location>
        <begin position="1"/>
        <end position="40"/>
    </location>
</feature>
<organism evidence="2 3">
    <name type="scientific">Gigaspora margarita</name>
    <dbReference type="NCBI Taxonomy" id="4874"/>
    <lineage>
        <taxon>Eukaryota</taxon>
        <taxon>Fungi</taxon>
        <taxon>Fungi incertae sedis</taxon>
        <taxon>Mucoromycota</taxon>
        <taxon>Glomeromycotina</taxon>
        <taxon>Glomeromycetes</taxon>
        <taxon>Diversisporales</taxon>
        <taxon>Gigasporaceae</taxon>
        <taxon>Gigaspora</taxon>
    </lineage>
</organism>
<evidence type="ECO:0000313" key="2">
    <source>
        <dbReference type="EMBL" id="CAG8845068.1"/>
    </source>
</evidence>
<proteinExistence type="predicted"/>
<comment type="caution">
    <text evidence="2">The sequence shown here is derived from an EMBL/GenBank/DDBJ whole genome shotgun (WGS) entry which is preliminary data.</text>
</comment>
<evidence type="ECO:0000256" key="1">
    <source>
        <dbReference type="SAM" id="MobiDB-lite"/>
    </source>
</evidence>
<feature type="non-terminal residue" evidence="2">
    <location>
        <position position="51"/>
    </location>
</feature>
<evidence type="ECO:0000313" key="3">
    <source>
        <dbReference type="Proteomes" id="UP000789901"/>
    </source>
</evidence>
<feature type="non-terminal residue" evidence="2">
    <location>
        <position position="1"/>
    </location>
</feature>
<accession>A0ABN7X1C4</accession>
<dbReference type="Proteomes" id="UP000789901">
    <property type="component" value="Unassembled WGS sequence"/>
</dbReference>
<gene>
    <name evidence="2" type="ORF">GMARGA_LOCUS37441</name>
</gene>
<keyword evidence="3" id="KW-1185">Reference proteome</keyword>
<name>A0ABN7X1C4_GIGMA</name>
<protein>
    <submittedName>
        <fullName evidence="2">31556_t:CDS:1</fullName>
    </submittedName>
</protein>
<reference evidence="2 3" key="1">
    <citation type="submission" date="2021-06" db="EMBL/GenBank/DDBJ databases">
        <authorList>
            <person name="Kallberg Y."/>
            <person name="Tangrot J."/>
            <person name="Rosling A."/>
        </authorList>
    </citation>
    <scope>NUCLEOTIDE SEQUENCE [LARGE SCALE GENOMIC DNA]</scope>
    <source>
        <strain evidence="2 3">120-4 pot B 10/14</strain>
    </source>
</reference>
<sequence length="51" mass="5736">EGRPSYEFTQAVMNDEASNRSRATSETDESELASQSSSAMNYLQEEVNKLF</sequence>